<evidence type="ECO:0000256" key="7">
    <source>
        <dbReference type="ARBA" id="ARBA00023017"/>
    </source>
</evidence>
<evidence type="ECO:0000259" key="16">
    <source>
        <dbReference type="Pfam" id="PF12774"/>
    </source>
</evidence>
<dbReference type="InterPro" id="IPR042222">
    <property type="entry name" value="Dynein_2_N"/>
</dbReference>
<dbReference type="GO" id="GO:0051959">
    <property type="term" value="F:dynein light intermediate chain binding"/>
    <property type="evidence" value="ECO:0007669"/>
    <property type="project" value="InterPro"/>
</dbReference>
<keyword evidence="7" id="KW-0243">Dynein</keyword>
<dbReference type="Pfam" id="PF12774">
    <property type="entry name" value="AAA_6"/>
    <property type="match status" value="1"/>
</dbReference>
<evidence type="ECO:0000256" key="4">
    <source>
        <dbReference type="ARBA" id="ARBA00022737"/>
    </source>
</evidence>
<feature type="non-terminal residue" evidence="17">
    <location>
        <position position="1476"/>
    </location>
</feature>
<feature type="domain" description="Dynein heavy chain hydrolytic ATP-binding dynein motor region" evidence="16">
    <location>
        <begin position="1281"/>
        <end position="1476"/>
    </location>
</feature>
<keyword evidence="12" id="KW-0966">Cell projection</keyword>
<dbReference type="GO" id="GO:0005874">
    <property type="term" value="C:microtubule"/>
    <property type="evidence" value="ECO:0007669"/>
    <property type="project" value="UniProtKB-KW"/>
</dbReference>
<dbReference type="FunFam" id="3.40.50.300:FF:000044">
    <property type="entry name" value="Dynein heavy chain 5, axonemal"/>
    <property type="match status" value="1"/>
</dbReference>
<evidence type="ECO:0000259" key="15">
    <source>
        <dbReference type="Pfam" id="PF08393"/>
    </source>
</evidence>
<evidence type="ECO:0000256" key="6">
    <source>
        <dbReference type="ARBA" id="ARBA00022840"/>
    </source>
</evidence>
<keyword evidence="3" id="KW-0493">Microtubule</keyword>
<dbReference type="Gene3D" id="3.20.180.20">
    <property type="entry name" value="Dynein heavy chain, N-terminal domain 2"/>
    <property type="match status" value="1"/>
</dbReference>
<dbReference type="FunFam" id="1.20.58.1120:FF:000005">
    <property type="entry name" value="Dynein, axonemal, heavy chain 12"/>
    <property type="match status" value="1"/>
</dbReference>
<dbReference type="Gene3D" id="3.40.50.300">
    <property type="entry name" value="P-loop containing nucleotide triphosphate hydrolases"/>
    <property type="match status" value="1"/>
</dbReference>
<reference evidence="17" key="1">
    <citation type="submission" date="2021-02" db="EMBL/GenBank/DDBJ databases">
        <authorList>
            <person name="Nowell W R."/>
        </authorList>
    </citation>
    <scope>NUCLEOTIDE SEQUENCE</scope>
</reference>
<dbReference type="InterPro" id="IPR042228">
    <property type="entry name" value="Dynein_linker_3"/>
</dbReference>
<dbReference type="Proteomes" id="UP000663881">
    <property type="component" value="Unassembled WGS sequence"/>
</dbReference>
<evidence type="ECO:0000256" key="1">
    <source>
        <dbReference type="ARBA" id="ARBA00004430"/>
    </source>
</evidence>
<organism evidence="17 18">
    <name type="scientific">Adineta steineri</name>
    <dbReference type="NCBI Taxonomy" id="433720"/>
    <lineage>
        <taxon>Eukaryota</taxon>
        <taxon>Metazoa</taxon>
        <taxon>Spiralia</taxon>
        <taxon>Gnathifera</taxon>
        <taxon>Rotifera</taxon>
        <taxon>Eurotatoria</taxon>
        <taxon>Bdelloidea</taxon>
        <taxon>Adinetida</taxon>
        <taxon>Adinetidae</taxon>
        <taxon>Adineta</taxon>
    </lineage>
</organism>
<evidence type="ECO:0000313" key="17">
    <source>
        <dbReference type="EMBL" id="CAF3911723.1"/>
    </source>
</evidence>
<dbReference type="GO" id="GO:0005524">
    <property type="term" value="F:ATP binding"/>
    <property type="evidence" value="ECO:0007669"/>
    <property type="project" value="UniProtKB-KW"/>
</dbReference>
<evidence type="ECO:0000256" key="2">
    <source>
        <dbReference type="ARBA" id="ARBA00022490"/>
    </source>
</evidence>
<dbReference type="FunFam" id="1.20.140.100:FF:000004">
    <property type="entry name" value="Dynein axonemal heavy chain 6"/>
    <property type="match status" value="1"/>
</dbReference>
<keyword evidence="11" id="KW-0206">Cytoskeleton</keyword>
<evidence type="ECO:0000256" key="8">
    <source>
        <dbReference type="ARBA" id="ARBA00023054"/>
    </source>
</evidence>
<keyword evidence="2" id="KW-0963">Cytoplasm</keyword>
<evidence type="ECO:0000256" key="12">
    <source>
        <dbReference type="ARBA" id="ARBA00023273"/>
    </source>
</evidence>
<evidence type="ECO:0000256" key="11">
    <source>
        <dbReference type="ARBA" id="ARBA00023212"/>
    </source>
</evidence>
<accession>A0A819IEL3</accession>
<evidence type="ECO:0000256" key="13">
    <source>
        <dbReference type="SAM" id="Coils"/>
    </source>
</evidence>
<dbReference type="Gene3D" id="1.20.140.100">
    <property type="entry name" value="Dynein heavy chain, N-terminal domain 2"/>
    <property type="match status" value="1"/>
</dbReference>
<dbReference type="PANTHER" id="PTHR22878">
    <property type="entry name" value="DYNEIN HEAVY CHAIN 6, AXONEMAL-LIKE-RELATED"/>
    <property type="match status" value="1"/>
</dbReference>
<evidence type="ECO:0000256" key="5">
    <source>
        <dbReference type="ARBA" id="ARBA00022741"/>
    </source>
</evidence>
<sequence length="1476" mass="170844">MADIQNRIGLRGEGTKGKGTNDPAKFLPQLPEVRVKPQWTTPRPPLFVPGKSKLNEVATENERFLQELLENDPKRKRLHGPVRSPDAKALEVAHRKMVDTKKQREDFRKALVDIVTHTENNGGNDLNDLYMNENDNPPGSSEMLTSVEKDILRYHFYVRNGIDTEYVAELDEHRINDTLARLPNDLRQSWEPLVNTLTDEMKEDYLLSVKKAIVDFVLRDPHEAQEEPKEETLPHRQEIAILPKPWHAAFVNAQKFIEKNLHSINPAMAQVLSMWHKNVFKKLRIIDCDEFRERTEAIELSTFHTVCKRHMDSAREQLAKRWISDIQTVFYQGHKRGIVPSQDDPKFRSFFNTVATLMTQCLQDMALFTIDDYTNLLITPPESIENYEHSGFIVNMFLSDEGIKFEPSLSDFETVFLSMYDLIIAKCSNLPRIESKLFSDRAANQNDSQNLTPVILLSILETHKERVREMLQLEFEGPTEHASTFEPYNVLITKQADADVEQFLSEEHSFNGYIQEVLKYKGKIDEITYGLEKIVRRGMFEIHCNDLIRSLAKRAEVCMNRLLERMVKVHRELGEELIGQFERIAEQAVRTPMSTAELMEIVAFLTKSKTQTIPDLEKRLVQAKDELLFLLDHTELPPADLRLNTQMFSWIERMPAAFEEHATITKEKTEQFKEGLTLKRERFVEELDNYAKQVEELQEMGNIKELPRYYKKAQYLEQKLTQAADRIEQFNIEEEAFKWDTTSYPIRQQTLNQLQPYLKLYETGVEFTNKLVDWTEGPRSKVQPDVVEQDVGNYERQLFKLERQFNNSPQPRKMANRLRIQVGEFKEKMPLIQTLFNPGLRDRHWEQISAIIGRPFKPDDDTNLNKVIEMDLMSHIPKLEQISEAASKEFSLEKAMEKMKKDWQNIEFSIIPYRETGTYVLSAVDDIQLLLDDHIVKTQTMKGSPYIGPFQKEILDWERIMTMMQDILDVWLTVQKNWLYLEPIFSSPDIMAQMPEEGRRFASVDKTWRELMKTCLEDKHALVIVKIDKMLEKLKKSDASLELILKGLNAYLEKKRLFFARFFFLSNEELLEILSETKDPTRVQPHLRKCFEGIDKVQFTESLDITHMKSSEGEIVELKETISTSKARGQVEKWLSELESIMITSVHKVIADSMIDYQKKRRVVWVRSWMGQAVLAVSMYYWTMHIHRSIAEGQAALEAYLQLNNDQINEIVELVRGKLSEQNRATFEALVVLDVHARDVLTTLVDAKVSKEDDFLWLAQLRYYWEEESLLTRMINASLKYGYEYLGNSSRLVITPLTDRCYRTLFSALHLHLGGAPEGPAGTGKTETTKDLAKAVAKQCIVFNCSDAMDYKALGKFFKGLASCGAWSCFDEFNRIDLEVLSVVAQQILIIQRGITSGADMIHFEGTDIRLDPTCATFITMNPGYAGRSELPDNLKALFRPVAMMVPDYSMIGEIKLYSSGFVNARPLAVKIVATY</sequence>
<proteinExistence type="predicted"/>
<evidence type="ECO:0000256" key="10">
    <source>
        <dbReference type="ARBA" id="ARBA00023175"/>
    </source>
</evidence>
<comment type="caution">
    <text evidence="17">The sequence shown here is derived from an EMBL/GenBank/DDBJ whole genome shotgun (WGS) entry which is preliminary data.</text>
</comment>
<dbReference type="EMBL" id="CAJOAY010002014">
    <property type="protein sequence ID" value="CAF3911723.1"/>
    <property type="molecule type" value="Genomic_DNA"/>
</dbReference>
<evidence type="ECO:0008006" key="19">
    <source>
        <dbReference type="Google" id="ProtNLM"/>
    </source>
</evidence>
<dbReference type="Pfam" id="PF08393">
    <property type="entry name" value="DHC_N2"/>
    <property type="match status" value="1"/>
</dbReference>
<gene>
    <name evidence="17" type="ORF">OKA104_LOCUS24761</name>
</gene>
<dbReference type="GO" id="GO:0005930">
    <property type="term" value="C:axoneme"/>
    <property type="evidence" value="ECO:0007669"/>
    <property type="project" value="UniProtKB-SubCell"/>
</dbReference>
<evidence type="ECO:0000256" key="9">
    <source>
        <dbReference type="ARBA" id="ARBA00023069"/>
    </source>
</evidence>
<dbReference type="InterPro" id="IPR027417">
    <property type="entry name" value="P-loop_NTPase"/>
</dbReference>
<keyword evidence="8 13" id="KW-0175">Coiled coil</keyword>
<dbReference type="Gene3D" id="1.20.58.1120">
    <property type="match status" value="1"/>
</dbReference>
<dbReference type="GO" id="GO:0045505">
    <property type="term" value="F:dynein intermediate chain binding"/>
    <property type="evidence" value="ECO:0007669"/>
    <property type="project" value="InterPro"/>
</dbReference>
<evidence type="ECO:0000256" key="14">
    <source>
        <dbReference type="SAM" id="MobiDB-lite"/>
    </source>
</evidence>
<feature type="coiled-coil region" evidence="13">
    <location>
        <begin position="673"/>
        <end position="733"/>
    </location>
</feature>
<dbReference type="SUPFAM" id="SSF52540">
    <property type="entry name" value="P-loop containing nucleoside triphosphate hydrolases"/>
    <property type="match status" value="1"/>
</dbReference>
<evidence type="ECO:0000256" key="3">
    <source>
        <dbReference type="ARBA" id="ARBA00022701"/>
    </source>
</evidence>
<dbReference type="FunFam" id="1.10.287.2620:FF:000002">
    <property type="entry name" value="Dynein heavy chain 2, axonemal"/>
    <property type="match status" value="1"/>
</dbReference>
<keyword evidence="9" id="KW-0969">Cilium</keyword>
<comment type="subcellular location">
    <subcellularLocation>
        <location evidence="1">Cytoplasm</location>
        <location evidence="1">Cytoskeleton</location>
        <location evidence="1">Cilium axoneme</location>
    </subcellularLocation>
</comment>
<dbReference type="Gene3D" id="1.10.287.2620">
    <property type="match status" value="1"/>
</dbReference>
<keyword evidence="6" id="KW-0067">ATP-binding</keyword>
<protein>
    <recommendedName>
        <fullName evidence="19">Dynein heavy chain</fullName>
    </recommendedName>
</protein>
<evidence type="ECO:0000313" key="18">
    <source>
        <dbReference type="Proteomes" id="UP000663881"/>
    </source>
</evidence>
<feature type="domain" description="Dynein heavy chain linker" evidence="15">
    <location>
        <begin position="748"/>
        <end position="1152"/>
    </location>
</feature>
<dbReference type="InterPro" id="IPR026983">
    <property type="entry name" value="DHC"/>
</dbReference>
<name>A0A819IEL3_9BILA</name>
<dbReference type="GO" id="GO:0007018">
    <property type="term" value="P:microtubule-based movement"/>
    <property type="evidence" value="ECO:0007669"/>
    <property type="project" value="InterPro"/>
</dbReference>
<keyword evidence="10" id="KW-0505">Motor protein</keyword>
<dbReference type="InterPro" id="IPR035699">
    <property type="entry name" value="AAA_6"/>
</dbReference>
<dbReference type="GO" id="GO:0030286">
    <property type="term" value="C:dynein complex"/>
    <property type="evidence" value="ECO:0007669"/>
    <property type="project" value="UniProtKB-KW"/>
</dbReference>
<feature type="region of interest" description="Disordered" evidence="14">
    <location>
        <begin position="1"/>
        <end position="26"/>
    </location>
</feature>
<keyword evidence="5" id="KW-0547">Nucleotide-binding</keyword>
<keyword evidence="4" id="KW-0677">Repeat</keyword>
<dbReference type="FunFam" id="3.20.180.20:FF:000003">
    <property type="entry name" value="Dynein heavy chain 12, axonemal"/>
    <property type="match status" value="1"/>
</dbReference>
<dbReference type="InterPro" id="IPR013602">
    <property type="entry name" value="Dynein_heavy_linker"/>
</dbReference>
<dbReference type="PANTHER" id="PTHR22878:SF66">
    <property type="entry name" value="DYNEIN AXONEMAL HEAVY CHAIN 7"/>
    <property type="match status" value="1"/>
</dbReference>